<feature type="transmembrane region" description="Helical" evidence="2">
    <location>
        <begin position="5"/>
        <end position="26"/>
    </location>
</feature>
<keyword evidence="2" id="KW-0472">Membrane</keyword>
<dbReference type="CDD" id="cd06503">
    <property type="entry name" value="ATP-synt_Fo_b"/>
    <property type="match status" value="1"/>
</dbReference>
<proteinExistence type="predicted"/>
<evidence type="ECO:0000313" key="3">
    <source>
        <dbReference type="EMBL" id="SNS48255.1"/>
    </source>
</evidence>
<dbReference type="InterPro" id="IPR052894">
    <property type="entry name" value="AsmA-related"/>
</dbReference>
<keyword evidence="2" id="KW-1133">Transmembrane helix</keyword>
<feature type="region of interest" description="Disordered" evidence="1">
    <location>
        <begin position="906"/>
        <end position="939"/>
    </location>
</feature>
<dbReference type="PANTHER" id="PTHR30441:SF8">
    <property type="entry name" value="DUF748 DOMAIN-CONTAINING PROTEIN"/>
    <property type="match status" value="1"/>
</dbReference>
<sequence length="939" mass="102772">MKKLLIIIGIIFIILISAVIVLPMIFKDDIREAMDSTMDESLNATVYYDIDGFSLSLIKNFPDITVSMSDFGVVGQGVFSQDTLTSVKNFQVTVDLMSVITGGQIVVEEISLDEPKILILVLPDGSANYDIAKASEEVVVEEETDTADSDVSVGIEKWQINNAKVVYRDQSMNFYTSLVGLNHEGSGDFTLDVFDLQTKTTVDKASLGFEGVEYVSDKQLDLDVTLNMDLSQMKFTFKDNRIAVNQFAMQADGYLSMPNEDIVMDITFGGKDISVKSILSLIPGVYLEYLNGVNAEGEVGFDGFVRGTFNETSMPQVAANLSVENGKISYADFNIPIENLNIQSSFDYPSADLSETSFNIDNFSMLVDGEAVSSYLKFKNLENYQWDFGFEGNADLEKITKIVPLEGITLLGRINAKLKTTGQMADVEAERYDKLPTSGSMTIDNFLFKSDEYLPQGFEISRANLTFDPAEINLSEFSAKSGNSDFSLNGKVSNYLGFALSENEILSGRLDFKSSLIDLNELMPESTEEVEEDTTEMSLEVIRIPENIDFTLASSIDKIAYSNMPITNFKGQVLIKDGAIILDQNSFNMLDGTFELTGSYVTKDVEKPTYDLGFKVKDLSIASAFETFETVQSYVPIAKQVAGNFSTEFSVNGILGEDMMPIMDSLYLNGLVNVVQATLEKGTFMQKLSSVSALKAGASSQPNKSITLKDVLIKTEIKNGRMYIEPFNLNVQGQKAVLGGNNGLDGTLDYSMILEEVPTGQIGSALNSAISSLTGGEKLVADKINVNLGIGGTYEDVKVRLLGTSNASDASDASIKQKLSSQIDAQKQKLEDDLAGKKEELEAKKEEQRKKIIAQAEAKAEEIRAQGKASAEKVRKEGYEAADKLIADAGSNPIKKKLAQEAAKKLRAETDKKAEQIESEANTRADKLVAEAKEKAAKL</sequence>
<evidence type="ECO:0000256" key="1">
    <source>
        <dbReference type="SAM" id="MobiDB-lite"/>
    </source>
</evidence>
<evidence type="ECO:0000256" key="2">
    <source>
        <dbReference type="SAM" id="Phobius"/>
    </source>
</evidence>
<dbReference type="OrthoDB" id="596403at2"/>
<dbReference type="EMBL" id="FZPD01000001">
    <property type="protein sequence ID" value="SNS48255.1"/>
    <property type="molecule type" value="Genomic_DNA"/>
</dbReference>
<keyword evidence="4" id="KW-1185">Reference proteome</keyword>
<dbReference type="RefSeq" id="WP_089355107.1">
    <property type="nucleotide sequence ID" value="NZ_FZPD01000001.1"/>
</dbReference>
<organism evidence="3 4">
    <name type="scientific">Ekhidna lutea</name>
    <dbReference type="NCBI Taxonomy" id="447679"/>
    <lineage>
        <taxon>Bacteria</taxon>
        <taxon>Pseudomonadati</taxon>
        <taxon>Bacteroidota</taxon>
        <taxon>Cytophagia</taxon>
        <taxon>Cytophagales</taxon>
        <taxon>Reichenbachiellaceae</taxon>
        <taxon>Ekhidna</taxon>
    </lineage>
</organism>
<protein>
    <submittedName>
        <fullName evidence="3">AsmA family protein</fullName>
    </submittedName>
</protein>
<name>A0A239EUC5_EKHLU</name>
<dbReference type="Proteomes" id="UP000198393">
    <property type="component" value="Unassembled WGS sequence"/>
</dbReference>
<dbReference type="GO" id="GO:0090313">
    <property type="term" value="P:regulation of protein targeting to membrane"/>
    <property type="evidence" value="ECO:0007669"/>
    <property type="project" value="TreeGrafter"/>
</dbReference>
<reference evidence="3 4" key="1">
    <citation type="submission" date="2017-06" db="EMBL/GenBank/DDBJ databases">
        <authorList>
            <person name="Kim H.J."/>
            <person name="Triplett B.A."/>
        </authorList>
    </citation>
    <scope>NUCLEOTIDE SEQUENCE [LARGE SCALE GENOMIC DNA]</scope>
    <source>
        <strain evidence="3 4">DSM 19307</strain>
    </source>
</reference>
<dbReference type="GO" id="GO:0005886">
    <property type="term" value="C:plasma membrane"/>
    <property type="evidence" value="ECO:0007669"/>
    <property type="project" value="TreeGrafter"/>
</dbReference>
<gene>
    <name evidence="3" type="ORF">SAMN05421640_0333</name>
</gene>
<evidence type="ECO:0000313" key="4">
    <source>
        <dbReference type="Proteomes" id="UP000198393"/>
    </source>
</evidence>
<keyword evidence="2" id="KW-0812">Transmembrane</keyword>
<dbReference type="PANTHER" id="PTHR30441">
    <property type="entry name" value="DUF748 DOMAIN-CONTAINING PROTEIN"/>
    <property type="match status" value="1"/>
</dbReference>
<accession>A0A239EUC5</accession>
<dbReference type="AlphaFoldDB" id="A0A239EUC5"/>